<gene>
    <name evidence="3" type="ORF">EV643_101631</name>
</gene>
<feature type="region of interest" description="Disordered" evidence="1">
    <location>
        <begin position="86"/>
        <end position="136"/>
    </location>
</feature>
<comment type="caution">
    <text evidence="3">The sequence shown here is derived from an EMBL/GenBank/DDBJ whole genome shotgun (WGS) entry which is preliminary data.</text>
</comment>
<sequence length="231" mass="23696">MSYPPPGPQDPRPQDQNSGWQSQPYQPQGYQPGNYPPGGRAAPPYGQPPRKNRAGLIIILLLVVLLAALGVGGVIAFGLVAGDGEASPDPGPATSGAPPASTPTPKKSIPAPQPTRTVKPPTTKPPVTQPAKPAASPAELARRFVAQLNANNPAAATALGCAGTKQFLPAIIEQWIAPPTKLVVGDPIGQQSAFLVPLSGTTKGAAVSGMVVVRKIGNDPLCVQVFQVTPR</sequence>
<feature type="compositionally biased region" description="Pro residues" evidence="1">
    <location>
        <begin position="1"/>
        <end position="11"/>
    </location>
</feature>
<feature type="compositionally biased region" description="Low complexity" evidence="1">
    <location>
        <begin position="14"/>
        <end position="44"/>
    </location>
</feature>
<protein>
    <submittedName>
        <fullName evidence="3">Uncharacterized protein</fullName>
    </submittedName>
</protein>
<dbReference type="PRINTS" id="PR01217">
    <property type="entry name" value="PRICHEXTENSN"/>
</dbReference>
<organism evidence="3 4">
    <name type="scientific">Kribbella caucasensis</name>
    <dbReference type="NCBI Taxonomy" id="2512215"/>
    <lineage>
        <taxon>Bacteria</taxon>
        <taxon>Bacillati</taxon>
        <taxon>Actinomycetota</taxon>
        <taxon>Actinomycetes</taxon>
        <taxon>Propionibacteriales</taxon>
        <taxon>Kribbellaceae</taxon>
        <taxon>Kribbella</taxon>
    </lineage>
</organism>
<keyword evidence="4" id="KW-1185">Reference proteome</keyword>
<keyword evidence="2" id="KW-0812">Transmembrane</keyword>
<evidence type="ECO:0000313" key="4">
    <source>
        <dbReference type="Proteomes" id="UP000295388"/>
    </source>
</evidence>
<proteinExistence type="predicted"/>
<evidence type="ECO:0000256" key="1">
    <source>
        <dbReference type="SAM" id="MobiDB-lite"/>
    </source>
</evidence>
<dbReference type="Proteomes" id="UP000295388">
    <property type="component" value="Unassembled WGS sequence"/>
</dbReference>
<feature type="region of interest" description="Disordered" evidence="1">
    <location>
        <begin position="1"/>
        <end position="47"/>
    </location>
</feature>
<dbReference type="OrthoDB" id="3827679at2"/>
<keyword evidence="2" id="KW-1133">Transmembrane helix</keyword>
<evidence type="ECO:0000256" key="2">
    <source>
        <dbReference type="SAM" id="Phobius"/>
    </source>
</evidence>
<reference evidence="3 4" key="1">
    <citation type="submission" date="2019-03" db="EMBL/GenBank/DDBJ databases">
        <title>Genomic Encyclopedia of Type Strains, Phase III (KMG-III): the genomes of soil and plant-associated and newly described type strains.</title>
        <authorList>
            <person name="Whitman W."/>
        </authorList>
    </citation>
    <scope>NUCLEOTIDE SEQUENCE [LARGE SCALE GENOMIC DNA]</scope>
    <source>
        <strain evidence="3 4">VKM Ac-2527</strain>
    </source>
</reference>
<keyword evidence="2" id="KW-0472">Membrane</keyword>
<dbReference type="AlphaFoldDB" id="A0A4V3CB74"/>
<feature type="transmembrane region" description="Helical" evidence="2">
    <location>
        <begin position="56"/>
        <end position="80"/>
    </location>
</feature>
<evidence type="ECO:0000313" key="3">
    <source>
        <dbReference type="EMBL" id="TDO54840.1"/>
    </source>
</evidence>
<accession>A0A4V3CB74</accession>
<feature type="compositionally biased region" description="Low complexity" evidence="1">
    <location>
        <begin position="92"/>
        <end position="105"/>
    </location>
</feature>
<dbReference type="RefSeq" id="WP_133798377.1">
    <property type="nucleotide sequence ID" value="NZ_SNWQ01000001.1"/>
</dbReference>
<dbReference type="EMBL" id="SNWQ01000001">
    <property type="protein sequence ID" value="TDO54840.1"/>
    <property type="molecule type" value="Genomic_DNA"/>
</dbReference>
<name>A0A4V3CB74_9ACTN</name>